<dbReference type="InterPro" id="IPR038970">
    <property type="entry name" value="Lyase_8"/>
</dbReference>
<feature type="domain" description="Polysaccharide lyase family 8 C-terminal" evidence="3">
    <location>
        <begin position="222"/>
        <end position="292"/>
    </location>
</feature>
<dbReference type="Pfam" id="PF02278">
    <property type="entry name" value="Lyase_8"/>
    <property type="match status" value="1"/>
</dbReference>
<organism evidence="4 5">
    <name type="scientific">Asterophora parasitica</name>
    <dbReference type="NCBI Taxonomy" id="117018"/>
    <lineage>
        <taxon>Eukaryota</taxon>
        <taxon>Fungi</taxon>
        <taxon>Dikarya</taxon>
        <taxon>Basidiomycota</taxon>
        <taxon>Agaricomycotina</taxon>
        <taxon>Agaricomycetes</taxon>
        <taxon>Agaricomycetidae</taxon>
        <taxon>Agaricales</taxon>
        <taxon>Tricholomatineae</taxon>
        <taxon>Lyophyllaceae</taxon>
        <taxon>Asterophora</taxon>
    </lineage>
</organism>
<protein>
    <submittedName>
        <fullName evidence="4">Uncharacterized protein</fullName>
    </submittedName>
</protein>
<dbReference type="OrthoDB" id="5980780at2759"/>
<dbReference type="GO" id="GO:0005975">
    <property type="term" value="P:carbohydrate metabolic process"/>
    <property type="evidence" value="ECO:0007669"/>
    <property type="project" value="InterPro"/>
</dbReference>
<dbReference type="GO" id="GO:0005576">
    <property type="term" value="C:extracellular region"/>
    <property type="evidence" value="ECO:0007669"/>
    <property type="project" value="InterPro"/>
</dbReference>
<dbReference type="Proteomes" id="UP000775547">
    <property type="component" value="Unassembled WGS sequence"/>
</dbReference>
<dbReference type="PANTHER" id="PTHR38481:SF1">
    <property type="entry name" value="HYALURONATE LYASE"/>
    <property type="match status" value="1"/>
</dbReference>
<dbReference type="PANTHER" id="PTHR38481">
    <property type="entry name" value="HYALURONATE LYASE"/>
    <property type="match status" value="1"/>
</dbReference>
<sequence length="322" mass="34485">MQPLGFHLADGAFHTYLRGDEYEDIAAAWDWNLIPGTTVDYNGTALTCDRTQQTGLERFVGGTSDGNVGLAVMRYTNPVTKTFRFQKVWFFLDNDVQHVMIANVSSTTSAPVYSILDQRRRSGSVATDETTIGTTRVQTLWHGDVGYVLPISNATTLSVQVGQKSGSRAAIGTSTEPPYTVDLFAAWLRHTSLATPIAYTAFPGTDKATFLTKSKQTRLQSVRNDARISAVFDESRNTAMIVFWDSAGGSTSFTPAGKTAIAITANGNSAIIYNVDSGQVVVSDPSQTLATVKVTITSATTSTLSITLPQGGLAGSSVTRTI</sequence>
<dbReference type="AlphaFoldDB" id="A0A9P7GEV5"/>
<reference evidence="4" key="2">
    <citation type="submission" date="2021-10" db="EMBL/GenBank/DDBJ databases">
        <title>Phylogenomics reveals ancestral predisposition of the termite-cultivated fungus Termitomyces towards a domesticated lifestyle.</title>
        <authorList>
            <person name="Auxier B."/>
            <person name="Grum-Grzhimaylo A."/>
            <person name="Cardenas M.E."/>
            <person name="Lodge J.D."/>
            <person name="Laessoe T."/>
            <person name="Pedersen O."/>
            <person name="Smith M.E."/>
            <person name="Kuyper T.W."/>
            <person name="Franco-Molano E.A."/>
            <person name="Baroni T.J."/>
            <person name="Aanen D.K."/>
        </authorList>
    </citation>
    <scope>NUCLEOTIDE SEQUENCE</scope>
    <source>
        <strain evidence="4">AP01</strain>
        <tissue evidence="4">Mycelium</tissue>
    </source>
</reference>
<dbReference type="InterPro" id="IPR011013">
    <property type="entry name" value="Gal_mutarotase_sf_dom"/>
</dbReference>
<dbReference type="InterPro" id="IPR014718">
    <property type="entry name" value="GH-type_carb-bd"/>
</dbReference>
<keyword evidence="5" id="KW-1185">Reference proteome</keyword>
<evidence type="ECO:0000256" key="1">
    <source>
        <dbReference type="ARBA" id="ARBA00023239"/>
    </source>
</evidence>
<evidence type="ECO:0000313" key="4">
    <source>
        <dbReference type="EMBL" id="KAG5648020.1"/>
    </source>
</evidence>
<name>A0A9P7GEV5_9AGAR</name>
<dbReference type="Pfam" id="PF02884">
    <property type="entry name" value="Lyase_8_C"/>
    <property type="match status" value="1"/>
</dbReference>
<dbReference type="Gene3D" id="2.60.220.10">
    <property type="entry name" value="Polysaccharide lyase family 8-like, C-terminal"/>
    <property type="match status" value="1"/>
</dbReference>
<dbReference type="InterPro" id="IPR011071">
    <property type="entry name" value="Lyase_8-like_C"/>
</dbReference>
<keyword evidence="1" id="KW-0456">Lyase</keyword>
<dbReference type="SUPFAM" id="SSF74650">
    <property type="entry name" value="Galactose mutarotase-like"/>
    <property type="match status" value="1"/>
</dbReference>
<evidence type="ECO:0000313" key="5">
    <source>
        <dbReference type="Proteomes" id="UP000775547"/>
    </source>
</evidence>
<dbReference type="GO" id="GO:0016829">
    <property type="term" value="F:lyase activity"/>
    <property type="evidence" value="ECO:0007669"/>
    <property type="project" value="UniProtKB-KW"/>
</dbReference>
<dbReference type="InterPro" id="IPR004103">
    <property type="entry name" value="Lyase_8_C"/>
</dbReference>
<evidence type="ECO:0000259" key="2">
    <source>
        <dbReference type="Pfam" id="PF02278"/>
    </source>
</evidence>
<dbReference type="InterPro" id="IPR003159">
    <property type="entry name" value="Lyase_8_central_dom"/>
</dbReference>
<gene>
    <name evidence="4" type="ORF">DXG03_007054</name>
</gene>
<comment type="caution">
    <text evidence="4">The sequence shown here is derived from an EMBL/GenBank/DDBJ whole genome shotgun (WGS) entry which is preliminary data.</text>
</comment>
<evidence type="ECO:0000259" key="3">
    <source>
        <dbReference type="Pfam" id="PF02884"/>
    </source>
</evidence>
<dbReference type="Gene3D" id="2.70.98.10">
    <property type="match status" value="1"/>
</dbReference>
<feature type="domain" description="Polysaccharide lyase family 8 central" evidence="2">
    <location>
        <begin position="3"/>
        <end position="205"/>
    </location>
</feature>
<dbReference type="SUPFAM" id="SSF49863">
    <property type="entry name" value="Hyaluronate lyase-like, C-terminal domain"/>
    <property type="match status" value="1"/>
</dbReference>
<proteinExistence type="predicted"/>
<dbReference type="EMBL" id="JABCKV010000005">
    <property type="protein sequence ID" value="KAG5648020.1"/>
    <property type="molecule type" value="Genomic_DNA"/>
</dbReference>
<reference evidence="4" key="1">
    <citation type="submission" date="2020-07" db="EMBL/GenBank/DDBJ databases">
        <authorList>
            <person name="Nieuwenhuis M."/>
            <person name="Van De Peppel L.J.J."/>
        </authorList>
    </citation>
    <scope>NUCLEOTIDE SEQUENCE</scope>
    <source>
        <strain evidence="4">AP01</strain>
        <tissue evidence="4">Mycelium</tissue>
    </source>
</reference>
<accession>A0A9P7GEV5</accession>
<dbReference type="GO" id="GO:0030246">
    <property type="term" value="F:carbohydrate binding"/>
    <property type="evidence" value="ECO:0007669"/>
    <property type="project" value="InterPro"/>
</dbReference>